<keyword evidence="2 5" id="KW-0371">Homeobox</keyword>
<evidence type="ECO:0000256" key="7">
    <source>
        <dbReference type="SAM" id="MobiDB-lite"/>
    </source>
</evidence>
<dbReference type="SUPFAM" id="SSF46689">
    <property type="entry name" value="Homeodomain-like"/>
    <property type="match status" value="1"/>
</dbReference>
<reference evidence="9" key="1">
    <citation type="journal article" date="2023" name="PLoS Negl. Trop. Dis.">
        <title>A genome sequence for Biomphalaria pfeifferi, the major vector snail for the human-infecting parasite Schistosoma mansoni.</title>
        <authorList>
            <person name="Bu L."/>
            <person name="Lu L."/>
            <person name="Laidemitt M.R."/>
            <person name="Zhang S.M."/>
            <person name="Mutuku M."/>
            <person name="Mkoji G."/>
            <person name="Steinauer M."/>
            <person name="Loker E.S."/>
        </authorList>
    </citation>
    <scope>NUCLEOTIDE SEQUENCE</scope>
    <source>
        <strain evidence="9">KasaAsao</strain>
    </source>
</reference>
<dbReference type="PANTHER" id="PTHR46808:SF1">
    <property type="entry name" value="H2.0-LIKE HOMEOBOX PROTEIN"/>
    <property type="match status" value="1"/>
</dbReference>
<evidence type="ECO:0000313" key="9">
    <source>
        <dbReference type="EMBL" id="KAK0046529.1"/>
    </source>
</evidence>
<dbReference type="GO" id="GO:0000981">
    <property type="term" value="F:DNA-binding transcription factor activity, RNA polymerase II-specific"/>
    <property type="evidence" value="ECO:0007669"/>
    <property type="project" value="InterPro"/>
</dbReference>
<organism evidence="9 10">
    <name type="scientific">Biomphalaria pfeifferi</name>
    <name type="common">Bloodfluke planorb</name>
    <name type="synonym">Freshwater snail</name>
    <dbReference type="NCBI Taxonomy" id="112525"/>
    <lineage>
        <taxon>Eukaryota</taxon>
        <taxon>Metazoa</taxon>
        <taxon>Spiralia</taxon>
        <taxon>Lophotrochozoa</taxon>
        <taxon>Mollusca</taxon>
        <taxon>Gastropoda</taxon>
        <taxon>Heterobranchia</taxon>
        <taxon>Euthyneura</taxon>
        <taxon>Panpulmonata</taxon>
        <taxon>Hygrophila</taxon>
        <taxon>Lymnaeoidea</taxon>
        <taxon>Planorbidae</taxon>
        <taxon>Biomphalaria</taxon>
    </lineage>
</organism>
<dbReference type="InterPro" id="IPR052497">
    <property type="entry name" value="H2.0_Homeobox_TF"/>
</dbReference>
<dbReference type="EMBL" id="JASAOG010000164">
    <property type="protein sequence ID" value="KAK0046529.1"/>
    <property type="molecule type" value="Genomic_DNA"/>
</dbReference>
<comment type="subcellular location">
    <subcellularLocation>
        <location evidence="5 6">Nucleus</location>
    </subcellularLocation>
</comment>
<dbReference type="InterPro" id="IPR000047">
    <property type="entry name" value="HTH_motif"/>
</dbReference>
<evidence type="ECO:0000256" key="1">
    <source>
        <dbReference type="ARBA" id="ARBA00023125"/>
    </source>
</evidence>
<comment type="similarity">
    <text evidence="4">Belongs to the H2.0 homeobox family.</text>
</comment>
<feature type="compositionally biased region" description="Basic residues" evidence="7">
    <location>
        <begin position="123"/>
        <end position="134"/>
    </location>
</feature>
<dbReference type="CDD" id="cd00086">
    <property type="entry name" value="homeodomain"/>
    <property type="match status" value="1"/>
</dbReference>
<evidence type="ECO:0000313" key="10">
    <source>
        <dbReference type="Proteomes" id="UP001233172"/>
    </source>
</evidence>
<feature type="compositionally biased region" description="Basic and acidic residues" evidence="7">
    <location>
        <begin position="526"/>
        <end position="541"/>
    </location>
</feature>
<keyword evidence="10" id="KW-1185">Reference proteome</keyword>
<dbReference type="InterPro" id="IPR009057">
    <property type="entry name" value="Homeodomain-like_sf"/>
</dbReference>
<dbReference type="AlphaFoldDB" id="A0AAD8B1T1"/>
<evidence type="ECO:0000256" key="5">
    <source>
        <dbReference type="PROSITE-ProRule" id="PRU00108"/>
    </source>
</evidence>
<dbReference type="Pfam" id="PF00046">
    <property type="entry name" value="Homeodomain"/>
    <property type="match status" value="1"/>
</dbReference>
<dbReference type="Proteomes" id="UP001233172">
    <property type="component" value="Unassembled WGS sequence"/>
</dbReference>
<evidence type="ECO:0000256" key="6">
    <source>
        <dbReference type="RuleBase" id="RU000682"/>
    </source>
</evidence>
<dbReference type="SMART" id="SM00389">
    <property type="entry name" value="HOX"/>
    <property type="match status" value="1"/>
</dbReference>
<feature type="region of interest" description="Disordered" evidence="7">
    <location>
        <begin position="344"/>
        <end position="379"/>
    </location>
</feature>
<feature type="region of interest" description="Disordered" evidence="7">
    <location>
        <begin position="91"/>
        <end position="137"/>
    </location>
</feature>
<evidence type="ECO:0000256" key="3">
    <source>
        <dbReference type="ARBA" id="ARBA00023242"/>
    </source>
</evidence>
<keyword evidence="3 5" id="KW-0539">Nucleus</keyword>
<keyword evidence="1 5" id="KW-0238">DNA-binding</keyword>
<comment type="caution">
    <text evidence="9">The sequence shown here is derived from an EMBL/GenBank/DDBJ whole genome shotgun (WGS) entry which is preliminary data.</text>
</comment>
<dbReference type="InterPro" id="IPR001356">
    <property type="entry name" value="HD"/>
</dbReference>
<evidence type="ECO:0000256" key="2">
    <source>
        <dbReference type="ARBA" id="ARBA00023155"/>
    </source>
</evidence>
<dbReference type="PANTHER" id="PTHR46808">
    <property type="entry name" value="H2.0-LIKE HOMEOBOX PROTEIN"/>
    <property type="match status" value="1"/>
</dbReference>
<reference evidence="9" key="2">
    <citation type="submission" date="2023-04" db="EMBL/GenBank/DDBJ databases">
        <authorList>
            <person name="Bu L."/>
            <person name="Lu L."/>
            <person name="Laidemitt M.R."/>
            <person name="Zhang S.M."/>
            <person name="Mutuku M."/>
            <person name="Mkoji G."/>
            <person name="Steinauer M."/>
            <person name="Loker E.S."/>
        </authorList>
    </citation>
    <scope>NUCLEOTIDE SEQUENCE</scope>
    <source>
        <strain evidence="9">KasaAsao</strain>
        <tissue evidence="9">Whole Snail</tissue>
    </source>
</reference>
<proteinExistence type="inferred from homology"/>
<dbReference type="PRINTS" id="PR00024">
    <property type="entry name" value="HOMEOBOX"/>
</dbReference>
<dbReference type="Gene3D" id="1.10.10.60">
    <property type="entry name" value="Homeodomain-like"/>
    <property type="match status" value="1"/>
</dbReference>
<feature type="compositionally biased region" description="Polar residues" evidence="7">
    <location>
        <begin position="508"/>
        <end position="517"/>
    </location>
</feature>
<dbReference type="PROSITE" id="PS50071">
    <property type="entry name" value="HOMEOBOX_2"/>
    <property type="match status" value="1"/>
</dbReference>
<feature type="region of interest" description="Disordered" evidence="7">
    <location>
        <begin position="455"/>
        <end position="541"/>
    </location>
</feature>
<feature type="domain" description="Homeobox" evidence="8">
    <location>
        <begin position="285"/>
        <end position="345"/>
    </location>
</feature>
<evidence type="ECO:0000259" key="8">
    <source>
        <dbReference type="PROSITE" id="PS50071"/>
    </source>
</evidence>
<protein>
    <submittedName>
        <fullName evidence="9">H2.0-like homeobox protein</fullName>
    </submittedName>
</protein>
<name>A0AAD8B1T1_BIOPF</name>
<gene>
    <name evidence="9" type="ORF">Bpfe_024047</name>
</gene>
<dbReference type="InterPro" id="IPR017970">
    <property type="entry name" value="Homeobox_CS"/>
</dbReference>
<dbReference type="PRINTS" id="PR00031">
    <property type="entry name" value="HTHREPRESSR"/>
</dbReference>
<accession>A0AAD8B1T1</accession>
<dbReference type="GO" id="GO:0005634">
    <property type="term" value="C:nucleus"/>
    <property type="evidence" value="ECO:0007669"/>
    <property type="project" value="UniProtKB-SubCell"/>
</dbReference>
<feature type="DNA-binding region" description="Homeobox" evidence="5">
    <location>
        <begin position="287"/>
        <end position="346"/>
    </location>
</feature>
<feature type="compositionally biased region" description="Basic and acidic residues" evidence="7">
    <location>
        <begin position="349"/>
        <end position="379"/>
    </location>
</feature>
<feature type="compositionally biased region" description="Basic residues" evidence="7">
    <location>
        <begin position="98"/>
        <end position="109"/>
    </location>
</feature>
<dbReference type="InterPro" id="IPR020479">
    <property type="entry name" value="HD_metazoa"/>
</dbReference>
<dbReference type="PROSITE" id="PS00027">
    <property type="entry name" value="HOMEOBOX_1"/>
    <property type="match status" value="1"/>
</dbReference>
<sequence>MNLYGCIPVSYFPSHSTLTYWAQAASLAGLPTSDPAITSASLALSLKKSQFSQFTINDAIQKSRSAASLRTSSEDAPSSFRVTTRIATPTSESGLNLSHHHHHGHHHQGHMQLPTRLQQHRQQQGHHHHHHLQHRPFSATPPPVGSGIAPLQALCDSDVSAFTAKTSSSSVTSASGNDSKDNLKFGMSRILSDDFGKVKSEKENNFQLSNVPESCRSLPLCPCNSASCPVYTRLQSPYSAGSLPTLSAVHALQPPNYPLSSSADALPGPYSILSTDGASGNQPKRKRSWSRAVFSNLQRKGLEKRFEVQKYVTKPDRRQLAAMLGLTDAQVKVWFQNRRMKWRHAQQQGEKDKQITPQEDFSKPDGKYKESGKHGTKREVVSPKENIAFIKPDVDEADLRVRLVDTPPHHDSGVCLMSPSHDVDVCSGQFVASSELLADDYRLHRMAELERYREPHSETHILPPQRRSRLSLSSLDDSSCHDLSRDDRKECGEDSHSEMDSEDSCSEATNQTGSYFYQKQEEEDSGNFHDDVSVREIDVDN</sequence>
<feature type="compositionally biased region" description="Basic and acidic residues" evidence="7">
    <location>
        <begin position="478"/>
        <end position="499"/>
    </location>
</feature>
<dbReference type="GO" id="GO:0043565">
    <property type="term" value="F:sequence-specific DNA binding"/>
    <property type="evidence" value="ECO:0007669"/>
    <property type="project" value="TreeGrafter"/>
</dbReference>
<evidence type="ECO:0000256" key="4">
    <source>
        <dbReference type="ARBA" id="ARBA00038504"/>
    </source>
</evidence>